<dbReference type="PROSITE" id="PS51011">
    <property type="entry name" value="ARID"/>
    <property type="match status" value="1"/>
</dbReference>
<evidence type="ECO:0000313" key="9">
    <source>
        <dbReference type="EMBL" id="KMZ65486.1"/>
    </source>
</evidence>
<feature type="domain" description="ARID" evidence="8">
    <location>
        <begin position="65"/>
        <end position="156"/>
    </location>
</feature>
<dbReference type="Pfam" id="PF01388">
    <property type="entry name" value="ARID"/>
    <property type="match status" value="1"/>
</dbReference>
<dbReference type="Proteomes" id="UP000036987">
    <property type="component" value="Unassembled WGS sequence"/>
</dbReference>
<dbReference type="GO" id="GO:0003677">
    <property type="term" value="F:DNA binding"/>
    <property type="evidence" value="ECO:0000318"/>
    <property type="project" value="GO_Central"/>
</dbReference>
<dbReference type="FunFam" id="1.10.150.60:FF:000022">
    <property type="entry name" value="High mobility group B protein 15"/>
    <property type="match status" value="1"/>
</dbReference>
<evidence type="ECO:0000256" key="6">
    <source>
        <dbReference type="PROSITE-ProRule" id="PRU00267"/>
    </source>
</evidence>
<dbReference type="OMA" id="SIGTKFM"/>
<dbReference type="InterPro" id="IPR045303">
    <property type="entry name" value="ARID_HMGB9-like"/>
</dbReference>
<proteinExistence type="predicted"/>
<dbReference type="STRING" id="29655.A0A0K9P8Z9"/>
<dbReference type="SMART" id="SM00501">
    <property type="entry name" value="BRIGHT"/>
    <property type="match status" value="1"/>
</dbReference>
<keyword evidence="3" id="KW-0804">Transcription</keyword>
<evidence type="ECO:0000259" key="7">
    <source>
        <dbReference type="PROSITE" id="PS50118"/>
    </source>
</evidence>
<gene>
    <name evidence="9" type="ORF">ZOSMA_31G00740</name>
</gene>
<dbReference type="Pfam" id="PF09011">
    <property type="entry name" value="HMG_box_2"/>
    <property type="match status" value="1"/>
</dbReference>
<dbReference type="SMART" id="SM00398">
    <property type="entry name" value="HMG"/>
    <property type="match status" value="1"/>
</dbReference>
<dbReference type="PROSITE" id="PS50118">
    <property type="entry name" value="HMG_BOX_2"/>
    <property type="match status" value="1"/>
</dbReference>
<evidence type="ECO:0000256" key="5">
    <source>
        <dbReference type="ARBA" id="ARBA00054600"/>
    </source>
</evidence>
<comment type="function">
    <text evidence="5">Binds preferentially DNA with A/T-rich content.</text>
</comment>
<dbReference type="InterPro" id="IPR036910">
    <property type="entry name" value="HMG_box_dom_sf"/>
</dbReference>
<accession>A0A0K9P8Z9</accession>
<keyword evidence="4 6" id="KW-0539">Nucleus</keyword>
<dbReference type="SUPFAM" id="SSF46774">
    <property type="entry name" value="ARID-like"/>
    <property type="match status" value="1"/>
</dbReference>
<dbReference type="InterPro" id="IPR009071">
    <property type="entry name" value="HMG_box_dom"/>
</dbReference>
<dbReference type="CDD" id="cd16872">
    <property type="entry name" value="ARID_HMGB9-like"/>
    <property type="match status" value="1"/>
</dbReference>
<evidence type="ECO:0000256" key="2">
    <source>
        <dbReference type="ARBA" id="ARBA00023125"/>
    </source>
</evidence>
<reference evidence="10" key="1">
    <citation type="journal article" date="2016" name="Nature">
        <title>The genome of the seagrass Zostera marina reveals angiosperm adaptation to the sea.</title>
        <authorList>
            <person name="Olsen J.L."/>
            <person name="Rouze P."/>
            <person name="Verhelst B."/>
            <person name="Lin Y.-C."/>
            <person name="Bayer T."/>
            <person name="Collen J."/>
            <person name="Dattolo E."/>
            <person name="De Paoli E."/>
            <person name="Dittami S."/>
            <person name="Maumus F."/>
            <person name="Michel G."/>
            <person name="Kersting A."/>
            <person name="Lauritano C."/>
            <person name="Lohaus R."/>
            <person name="Toepel M."/>
            <person name="Tonon T."/>
            <person name="Vanneste K."/>
            <person name="Amirebrahimi M."/>
            <person name="Brakel J."/>
            <person name="Bostroem C."/>
            <person name="Chovatia M."/>
            <person name="Grimwood J."/>
            <person name="Jenkins J.W."/>
            <person name="Jueterbock A."/>
            <person name="Mraz A."/>
            <person name="Stam W.T."/>
            <person name="Tice H."/>
            <person name="Bornberg-Bauer E."/>
            <person name="Green P.J."/>
            <person name="Pearson G.A."/>
            <person name="Procaccini G."/>
            <person name="Duarte C.M."/>
            <person name="Schmutz J."/>
            <person name="Reusch T.B.H."/>
            <person name="Van de Peer Y."/>
        </authorList>
    </citation>
    <scope>NUCLEOTIDE SEQUENCE [LARGE SCALE GENOMIC DNA]</scope>
    <source>
        <strain evidence="10">cv. Finnish</strain>
    </source>
</reference>
<dbReference type="AlphaFoldDB" id="A0A0K9P8Z9"/>
<keyword evidence="10" id="KW-1185">Reference proteome</keyword>
<dbReference type="SUPFAM" id="SSF47095">
    <property type="entry name" value="HMG-box"/>
    <property type="match status" value="1"/>
</dbReference>
<keyword evidence="2 6" id="KW-0238">DNA-binding</keyword>
<dbReference type="PANTHER" id="PTHR46691:SF6">
    <property type="entry name" value="HIGH MOBILITY GROUP B PROTEIN 10-RELATED"/>
    <property type="match status" value="1"/>
</dbReference>
<dbReference type="GO" id="GO:0005634">
    <property type="term" value="C:nucleus"/>
    <property type="evidence" value="ECO:0000318"/>
    <property type="project" value="GO_Central"/>
</dbReference>
<feature type="DNA-binding region" description="HMG box" evidence="6">
    <location>
        <begin position="285"/>
        <end position="351"/>
    </location>
</feature>
<feature type="domain" description="HMG box" evidence="7">
    <location>
        <begin position="285"/>
        <end position="351"/>
    </location>
</feature>
<dbReference type="OrthoDB" id="338531at2759"/>
<dbReference type="EMBL" id="LFYR01001032">
    <property type="protein sequence ID" value="KMZ65486.1"/>
    <property type="molecule type" value="Genomic_DNA"/>
</dbReference>
<dbReference type="Gene3D" id="1.10.150.60">
    <property type="entry name" value="ARID DNA-binding domain"/>
    <property type="match status" value="1"/>
</dbReference>
<evidence type="ECO:0000256" key="3">
    <source>
        <dbReference type="ARBA" id="ARBA00023163"/>
    </source>
</evidence>
<evidence type="ECO:0000256" key="1">
    <source>
        <dbReference type="ARBA" id="ARBA00023015"/>
    </source>
</evidence>
<dbReference type="InterPro" id="IPR001606">
    <property type="entry name" value="ARID_dom"/>
</dbReference>
<evidence type="ECO:0000313" key="10">
    <source>
        <dbReference type="Proteomes" id="UP000036987"/>
    </source>
</evidence>
<keyword evidence="1" id="KW-0805">Transcription regulation</keyword>
<dbReference type="InterPro" id="IPR036431">
    <property type="entry name" value="ARID_dom_sf"/>
</dbReference>
<comment type="caution">
    <text evidence="9">The sequence shown here is derived from an EMBL/GenBank/DDBJ whole genome shotgun (WGS) entry which is preliminary data.</text>
</comment>
<evidence type="ECO:0000259" key="8">
    <source>
        <dbReference type="PROSITE" id="PS51011"/>
    </source>
</evidence>
<dbReference type="PANTHER" id="PTHR46691">
    <property type="entry name" value="HIGH MOBILITY GROUP B PROTEIN 9"/>
    <property type="match status" value="1"/>
</dbReference>
<evidence type="ECO:0000256" key="4">
    <source>
        <dbReference type="ARBA" id="ARBA00023242"/>
    </source>
</evidence>
<dbReference type="SMART" id="SM01014">
    <property type="entry name" value="ARID"/>
    <property type="match status" value="1"/>
</dbReference>
<sequence length="361" mass="40887">MEKEMEIEMEMEMERVHVTANDSTKLVPPTNVTVAAIETPTSSKVGEELSPSPFPSPLAKYEDVVQDANLFMHTLEKLHKFMGTRFMVPTIGGRSLDLHRLFTEVTSRGGLEKVIGDRKWKEVISAFQFPSTITSASFVLRKYYLSLLHSYEQIYFLQTQLTKQPIFSASTDDSPSVKTQSHLRTKKQPEVIKVVPAPAAAADHLANNSSDLPKEESYGPCGVVVKGVIKGKFENGYIITANYGSDVLKGFLYHVQPTEQQQPATKSAACIQKKRSRKAKDPLRPKAHRSGYNFFFAEQCAKQQKFVYSREDRAIKIGDKWNKLDASEKEVYQQKAVKDGERYRIEMLEYNQTNSDSKHPH</sequence>
<dbReference type="Gene3D" id="1.10.30.10">
    <property type="entry name" value="High mobility group box domain"/>
    <property type="match status" value="1"/>
</dbReference>
<protein>
    <submittedName>
        <fullName evidence="9">AT-rich interactive domain-containing protein</fullName>
    </submittedName>
</protein>
<organism evidence="9 10">
    <name type="scientific">Zostera marina</name>
    <name type="common">Eelgrass</name>
    <dbReference type="NCBI Taxonomy" id="29655"/>
    <lineage>
        <taxon>Eukaryota</taxon>
        <taxon>Viridiplantae</taxon>
        <taxon>Streptophyta</taxon>
        <taxon>Embryophyta</taxon>
        <taxon>Tracheophyta</taxon>
        <taxon>Spermatophyta</taxon>
        <taxon>Magnoliopsida</taxon>
        <taxon>Liliopsida</taxon>
        <taxon>Zosteraceae</taxon>
        <taxon>Zostera</taxon>
    </lineage>
</organism>
<name>A0A0K9P8Z9_ZOSMR</name>
<dbReference type="CDD" id="cd22009">
    <property type="entry name" value="HMG-box_AtHMGB9-like"/>
    <property type="match status" value="1"/>
</dbReference>